<reference evidence="1" key="1">
    <citation type="submission" date="2023-11" db="EMBL/GenBank/DDBJ databases">
        <title>Gracilibacillus pellucida a moderately halophilic bacterium isolated from saline soil in Xinjiang province.</title>
        <authorList>
            <person name="Zhang Z."/>
            <person name="Tan F."/>
            <person name="Wang Y."/>
            <person name="Xia M."/>
        </authorList>
    </citation>
    <scope>NUCLEOTIDE SEQUENCE</scope>
    <source>
        <strain evidence="1">S3-1-1</strain>
    </source>
</reference>
<sequence>MSNHSLPTRQIGLRKIEQHSVEPFDSKEVATSSLHTIYQQLEEAKKQYQETLNQIEHAKQAAQDEVTQLREAWEEEKIQYIERAQQEGYQQGFEQGKEDSLREFRQIISEATDVLNTAREEYHKIIAESDETVLHVALSVAEKVIKQSIAEDNDKFIGIAQSLIEQVKEHPTIKLFVASKYYSLLMEHKDELAAIIHNQAEFTIYPTPELQEEQIMIESPYGRIDASVDSQLEEIRNKLFHLVEEITRENTDDIE</sequence>
<comment type="caution">
    <text evidence="1">The sequence shown here is derived from an EMBL/GenBank/DDBJ whole genome shotgun (WGS) entry which is preliminary data.</text>
</comment>
<evidence type="ECO:0000313" key="2">
    <source>
        <dbReference type="Proteomes" id="UP001277972"/>
    </source>
</evidence>
<gene>
    <name evidence="1" type="primary">fliH</name>
    <name evidence="1" type="ORF">SH601_13160</name>
</gene>
<keyword evidence="1" id="KW-0282">Flagellum</keyword>
<dbReference type="Proteomes" id="UP001277972">
    <property type="component" value="Unassembled WGS sequence"/>
</dbReference>
<organism evidence="1 2">
    <name type="scientific">Gracilibacillus pellucidus</name>
    <dbReference type="NCBI Taxonomy" id="3095368"/>
    <lineage>
        <taxon>Bacteria</taxon>
        <taxon>Bacillati</taxon>
        <taxon>Bacillota</taxon>
        <taxon>Bacilli</taxon>
        <taxon>Bacillales</taxon>
        <taxon>Bacillaceae</taxon>
        <taxon>Gracilibacillus</taxon>
    </lineage>
</organism>
<evidence type="ECO:0000313" key="1">
    <source>
        <dbReference type="EMBL" id="MDX8046936.1"/>
    </source>
</evidence>
<keyword evidence="2" id="KW-1185">Reference proteome</keyword>
<accession>A0ACC6M7R4</accession>
<keyword evidence="1" id="KW-0969">Cilium</keyword>
<dbReference type="EMBL" id="JAWZSR010000008">
    <property type="protein sequence ID" value="MDX8046936.1"/>
    <property type="molecule type" value="Genomic_DNA"/>
</dbReference>
<proteinExistence type="predicted"/>
<keyword evidence="1" id="KW-0966">Cell projection</keyword>
<protein>
    <submittedName>
        <fullName evidence="1">Flagellar assembly protein FliH</fullName>
    </submittedName>
</protein>
<name>A0ACC6M7R4_9BACI</name>